<name>A0A0F9LLW7_9ZZZZ</name>
<dbReference type="GO" id="GO:0008933">
    <property type="term" value="F:peptidoglycan lytic transglycosylase activity"/>
    <property type="evidence" value="ECO:0007669"/>
    <property type="project" value="TreeGrafter"/>
</dbReference>
<dbReference type="Gene3D" id="1.10.101.10">
    <property type="entry name" value="PGBD-like superfamily/PGBD"/>
    <property type="match status" value="1"/>
</dbReference>
<proteinExistence type="predicted"/>
<protein>
    <recommendedName>
        <fullName evidence="4">Peptidoglycan binding-like domain-containing protein</fullName>
    </recommendedName>
</protein>
<feature type="non-terminal residue" evidence="3">
    <location>
        <position position="1"/>
    </location>
</feature>
<dbReference type="Pfam" id="PF01471">
    <property type="entry name" value="PG_binding_1"/>
    <property type="match status" value="1"/>
</dbReference>
<dbReference type="InterPro" id="IPR036365">
    <property type="entry name" value="PGBD-like_sf"/>
</dbReference>
<evidence type="ECO:0000259" key="2">
    <source>
        <dbReference type="Pfam" id="PF13406"/>
    </source>
</evidence>
<organism evidence="3">
    <name type="scientific">marine sediment metagenome</name>
    <dbReference type="NCBI Taxonomy" id="412755"/>
    <lineage>
        <taxon>unclassified sequences</taxon>
        <taxon>metagenomes</taxon>
        <taxon>ecological metagenomes</taxon>
    </lineage>
</organism>
<evidence type="ECO:0008006" key="4">
    <source>
        <dbReference type="Google" id="ProtNLM"/>
    </source>
</evidence>
<dbReference type="PANTHER" id="PTHR30163:SF8">
    <property type="entry name" value="LYTIC MUREIN TRANSGLYCOSYLASE"/>
    <property type="match status" value="1"/>
</dbReference>
<feature type="domain" description="Transglycosylase SLT" evidence="2">
    <location>
        <begin position="1"/>
        <end position="131"/>
    </location>
</feature>
<dbReference type="SUPFAM" id="SSF47090">
    <property type="entry name" value="PGBD-like"/>
    <property type="match status" value="1"/>
</dbReference>
<dbReference type="InterPro" id="IPR023346">
    <property type="entry name" value="Lysozyme-like_dom_sf"/>
</dbReference>
<dbReference type="InterPro" id="IPR002477">
    <property type="entry name" value="Peptidoglycan-bd-like"/>
</dbReference>
<feature type="domain" description="Peptidoglycan binding-like" evidence="1">
    <location>
        <begin position="154"/>
        <end position="207"/>
    </location>
</feature>
<reference evidence="3" key="1">
    <citation type="journal article" date="2015" name="Nature">
        <title>Complex archaea that bridge the gap between prokaryotes and eukaryotes.</title>
        <authorList>
            <person name="Spang A."/>
            <person name="Saw J.H."/>
            <person name="Jorgensen S.L."/>
            <person name="Zaremba-Niedzwiedzka K."/>
            <person name="Martijn J."/>
            <person name="Lind A.E."/>
            <person name="van Eijk R."/>
            <person name="Schleper C."/>
            <person name="Guy L."/>
            <person name="Ettema T.J."/>
        </authorList>
    </citation>
    <scope>NUCLEOTIDE SEQUENCE</scope>
</reference>
<dbReference type="EMBL" id="LAZR01012135">
    <property type="protein sequence ID" value="KKM34558.1"/>
    <property type="molecule type" value="Genomic_DNA"/>
</dbReference>
<dbReference type="AlphaFoldDB" id="A0A0F9LLW7"/>
<dbReference type="InterPro" id="IPR043426">
    <property type="entry name" value="MltB-like"/>
</dbReference>
<dbReference type="InterPro" id="IPR036366">
    <property type="entry name" value="PGBDSf"/>
</dbReference>
<gene>
    <name evidence="3" type="ORF">LCGC14_1565240</name>
</gene>
<evidence type="ECO:0000313" key="3">
    <source>
        <dbReference type="EMBL" id="KKM34558.1"/>
    </source>
</evidence>
<evidence type="ECO:0000259" key="1">
    <source>
        <dbReference type="Pfam" id="PF01471"/>
    </source>
</evidence>
<dbReference type="SUPFAM" id="SSF53955">
    <property type="entry name" value="Lysozyme-like"/>
    <property type="match status" value="1"/>
</dbReference>
<comment type="caution">
    <text evidence="3">The sequence shown here is derived from an EMBL/GenBank/DDBJ whole genome shotgun (WGS) entry which is preliminary data.</text>
</comment>
<dbReference type="Pfam" id="PF13406">
    <property type="entry name" value="SLT_2"/>
    <property type="match status" value="1"/>
</dbReference>
<dbReference type="GO" id="GO:0009253">
    <property type="term" value="P:peptidoglycan catabolic process"/>
    <property type="evidence" value="ECO:0007669"/>
    <property type="project" value="TreeGrafter"/>
</dbReference>
<sequence length="208" mass="21622">PTSYEAFAVDFTGDGRRDIWSEDPTDALASTAAYLAKSGWRTGQPWGLEVRLPAGFSTAQTGRGTSRSVAEWAARGVTLASGGAVPDHGSASVLIPQGLAGPAFIVFRNFTAISRYNNAVNYVIGVGHLSDRLRGAGPLRTAFPPDAQGMTITDRQALQRRLTASGFDTDGTDGVIGPKSRAAISAYQSSRGLPVTGVPSLALLASLG</sequence>
<dbReference type="PANTHER" id="PTHR30163">
    <property type="entry name" value="MEMBRANE-BOUND LYTIC MUREIN TRANSGLYCOSYLASE B"/>
    <property type="match status" value="1"/>
</dbReference>
<dbReference type="InterPro" id="IPR031304">
    <property type="entry name" value="SLT_2"/>
</dbReference>
<dbReference type="Gene3D" id="1.10.530.10">
    <property type="match status" value="1"/>
</dbReference>
<accession>A0A0F9LLW7</accession>